<reference evidence="3 4" key="2">
    <citation type="journal article" date="2021" name="Syst. Appl. Microbiol.">
        <title>Phylogenetic classification of ten novel species belonging to the genus Bifidobacterium comprising B. phasiani sp. nov., B. pongonis sp. nov., B. saguinibicoloris sp. nov., B. colobi sp. nov., B. simiiventris sp. nov., B. santillanense sp. nov., B. miconis sp. nov., B. amazonense sp. nov., B. pluvialisilvae sp. nov., and B. miconisargentati sp. nov.</title>
        <authorList>
            <person name="Lugli G.A."/>
            <person name="Calvete-Torre I."/>
            <person name="Alessandri G."/>
            <person name="Milani C."/>
            <person name="Turroni F."/>
            <person name="Laiolo P."/>
            <person name="Ossiprandi M.C."/>
            <person name="Margolles A."/>
            <person name="Ruiz L."/>
            <person name="Ventura M."/>
        </authorList>
    </citation>
    <scope>NUCLEOTIDE SEQUENCE [LARGE SCALE GENOMIC DNA]</scope>
    <source>
        <strain evidence="3 4">MA1</strain>
    </source>
</reference>
<dbReference type="Proteomes" id="UP000710815">
    <property type="component" value="Unassembled WGS sequence"/>
</dbReference>
<protein>
    <recommendedName>
        <fullName evidence="2">DUF5648 domain-containing protein</fullName>
    </recommendedName>
</protein>
<keyword evidence="1" id="KW-0732">Signal</keyword>
<reference evidence="3 4" key="1">
    <citation type="journal article" date="2021" name="Environ. Microbiol.">
        <title>Genetic insights into the dark matter of the mammalian gut microbiota through targeted genome reconstruction.</title>
        <authorList>
            <person name="Lugli G.A."/>
            <person name="Alessandri G."/>
            <person name="Milani C."/>
            <person name="Viappiani A."/>
            <person name="Fontana F."/>
            <person name="Tarracchini C."/>
            <person name="Mancabelli L."/>
            <person name="Argentini C."/>
            <person name="Ruiz L."/>
            <person name="Margolles A."/>
            <person name="van Sinderen D."/>
            <person name="Turroni F."/>
            <person name="Ventura M."/>
        </authorList>
    </citation>
    <scope>NUCLEOTIDE SEQUENCE [LARGE SCALE GENOMIC DNA]</scope>
    <source>
        <strain evidence="3 4">MA1</strain>
    </source>
</reference>
<dbReference type="EMBL" id="JAFEJT020000003">
    <property type="protein sequence ID" value="MCH9274966.1"/>
    <property type="molecule type" value="Genomic_DNA"/>
</dbReference>
<evidence type="ECO:0000259" key="2">
    <source>
        <dbReference type="Pfam" id="PF18885"/>
    </source>
</evidence>
<evidence type="ECO:0000256" key="1">
    <source>
        <dbReference type="SAM" id="SignalP"/>
    </source>
</evidence>
<dbReference type="Pfam" id="PF18885">
    <property type="entry name" value="DUF5648"/>
    <property type="match status" value="1"/>
</dbReference>
<dbReference type="RefSeq" id="WP_241512795.1">
    <property type="nucleotide sequence ID" value="NZ_JAFEJT020000003.1"/>
</dbReference>
<accession>A0ABS9VSA3</accession>
<proteinExistence type="predicted"/>
<feature type="chain" id="PRO_5045051430" description="DUF5648 domain-containing protein" evidence="1">
    <location>
        <begin position="30"/>
        <end position="370"/>
    </location>
</feature>
<dbReference type="InterPro" id="IPR043708">
    <property type="entry name" value="DUF5648"/>
</dbReference>
<keyword evidence="4" id="KW-1185">Reference proteome</keyword>
<gene>
    <name evidence="3" type="ORF">JS533_001510</name>
</gene>
<name>A0ABS9VSA3_9BIFI</name>
<feature type="signal peptide" evidence="1">
    <location>
        <begin position="1"/>
        <end position="29"/>
    </location>
</feature>
<comment type="caution">
    <text evidence="3">The sequence shown here is derived from an EMBL/GenBank/DDBJ whole genome shotgun (WGS) entry which is preliminary data.</text>
</comment>
<sequence>MKKHALSVLAATIAASTLLTGLTTTTAFANTGNNTAQHVAVATASRYSINDLKNVKVVWTFFSGPEAQQQHVVDNFNYRNPGPYVMPQGDTHAGVKNLPTGWRTEAEATLGQVIWHVYAPDNSLIISYTVRRTTEIEGSDKIAQIKMTVNGEPYAKWDPLNKTDYDLRSEYPNGATVRFYNLPAGWTVQFTNDDDSTGGVFKGGKLTGSNAPIASDLYLILGATYDKYPQDPATPEGMTPVYRLYNPHSGLHHYTTSLTERNHLIDVGWNYESIAFNQPNTGTPVYRAYNPYNGNHHWTASYYEYTVITTKQGWRPEGVAWYQDDSGTKPVYRAYNPRNGEHLYTLNGNEYKIITTKQGWRGEGIAWKTR</sequence>
<feature type="domain" description="DUF5648" evidence="2">
    <location>
        <begin position="240"/>
        <end position="368"/>
    </location>
</feature>
<organism evidence="3 4">
    <name type="scientific">Bifidobacterium amazonense</name>
    <dbReference type="NCBI Taxonomy" id="2809027"/>
    <lineage>
        <taxon>Bacteria</taxon>
        <taxon>Bacillati</taxon>
        <taxon>Actinomycetota</taxon>
        <taxon>Actinomycetes</taxon>
        <taxon>Bifidobacteriales</taxon>
        <taxon>Bifidobacteriaceae</taxon>
        <taxon>Bifidobacterium</taxon>
    </lineage>
</organism>
<evidence type="ECO:0000313" key="3">
    <source>
        <dbReference type="EMBL" id="MCH9274966.1"/>
    </source>
</evidence>
<evidence type="ECO:0000313" key="4">
    <source>
        <dbReference type="Proteomes" id="UP000710815"/>
    </source>
</evidence>